<keyword evidence="2" id="KW-1185">Reference proteome</keyword>
<gene>
    <name evidence="1" type="ORF">GCM10009836_68970</name>
</gene>
<protein>
    <submittedName>
        <fullName evidence="1">Uncharacterized protein</fullName>
    </submittedName>
</protein>
<sequence length="83" mass="9595">MPEELAAGPVVELWLRPDEVPDLQAGFDLAVYEKVRRRYWAAAREWADRVGATRQQMFETFPSRRPYFADPARQQAAFDPDPA</sequence>
<proteinExistence type="predicted"/>
<evidence type="ECO:0000313" key="1">
    <source>
        <dbReference type="EMBL" id="GAA1877786.1"/>
    </source>
</evidence>
<reference evidence="1 2" key="1">
    <citation type="journal article" date="2019" name="Int. J. Syst. Evol. Microbiol.">
        <title>The Global Catalogue of Microorganisms (GCM) 10K type strain sequencing project: providing services to taxonomists for standard genome sequencing and annotation.</title>
        <authorList>
            <consortium name="The Broad Institute Genomics Platform"/>
            <consortium name="The Broad Institute Genome Sequencing Center for Infectious Disease"/>
            <person name="Wu L."/>
            <person name="Ma J."/>
        </authorList>
    </citation>
    <scope>NUCLEOTIDE SEQUENCE [LARGE SCALE GENOMIC DNA]</scope>
    <source>
        <strain evidence="1 2">JCM 16009</strain>
    </source>
</reference>
<name>A0ABN2NP79_9PSEU</name>
<comment type="caution">
    <text evidence="1">The sequence shown here is derived from an EMBL/GenBank/DDBJ whole genome shotgun (WGS) entry which is preliminary data.</text>
</comment>
<accession>A0ABN2NP79</accession>
<evidence type="ECO:0000313" key="2">
    <source>
        <dbReference type="Proteomes" id="UP001500449"/>
    </source>
</evidence>
<dbReference type="EMBL" id="BAAAQK010000028">
    <property type="protein sequence ID" value="GAA1877786.1"/>
    <property type="molecule type" value="Genomic_DNA"/>
</dbReference>
<dbReference type="Proteomes" id="UP001500449">
    <property type="component" value="Unassembled WGS sequence"/>
</dbReference>
<organism evidence="1 2">
    <name type="scientific">Pseudonocardia ailaonensis</name>
    <dbReference type="NCBI Taxonomy" id="367279"/>
    <lineage>
        <taxon>Bacteria</taxon>
        <taxon>Bacillati</taxon>
        <taxon>Actinomycetota</taxon>
        <taxon>Actinomycetes</taxon>
        <taxon>Pseudonocardiales</taxon>
        <taxon>Pseudonocardiaceae</taxon>
        <taxon>Pseudonocardia</taxon>
    </lineage>
</organism>